<feature type="domain" description="AP2/ERF" evidence="7">
    <location>
        <begin position="240"/>
        <end position="297"/>
    </location>
</feature>
<evidence type="ECO:0000313" key="8">
    <source>
        <dbReference type="EMBL" id="KAG6774358.1"/>
    </source>
</evidence>
<dbReference type="OrthoDB" id="1930739at2759"/>
<dbReference type="PROSITE" id="PS51032">
    <property type="entry name" value="AP2_ERF"/>
    <property type="match status" value="1"/>
</dbReference>
<dbReference type="GO" id="GO:0009873">
    <property type="term" value="P:ethylene-activated signaling pathway"/>
    <property type="evidence" value="ECO:0007669"/>
    <property type="project" value="InterPro"/>
</dbReference>
<dbReference type="InterPro" id="IPR044808">
    <property type="entry name" value="ERF_plant"/>
</dbReference>
<feature type="region of interest" description="Disordered" evidence="6">
    <location>
        <begin position="370"/>
        <end position="392"/>
    </location>
</feature>
<dbReference type="Pfam" id="PF00847">
    <property type="entry name" value="AP2"/>
    <property type="match status" value="1"/>
</dbReference>
<evidence type="ECO:0000256" key="2">
    <source>
        <dbReference type="ARBA" id="ARBA00023015"/>
    </source>
</evidence>
<proteinExistence type="predicted"/>
<sequence>MCELKVANPRGNSGEYSRYPYTDRDDNQEERSYTAQQIFSELNQPIIQRHVEVTQSPHMFRGYSSSAEMSAMVSALTHVVSGHRGSTSDWGSYGASGLGGAAITSTFVQAAPGSNTSPASPSLSAYSSTSGSGSWIGQKRGREKEAGAAAQLKESLPRVHRGFDDLRSSLGDSSSSGATGNNNITHKLLKKIAFLVDKLSLLLSFAATEEVSASTLVFSTTATPSSETASLGETGERKRRYRGVRQRPWGKWAAEIRDPHKAARVWLGTFETAEAAARAYDEAALRFRGSRAKLNFPENARLLPAQMQNVTASQVPVSRSQLPSHHQLQPISSPRQQAQRPQVPPPALFHSQPDIIRDYWEYSQLLQSSGDFHGQQQQQQQPPPPPSNSLEQMFYNPQLASLQSSTLPSFSSLPSSTSGSSFAAIPSGSISSTLSPSASSFPLLFAGQQLGYFRPPENQNPAAGSDFPVPPWTDCSRRPSSTG</sequence>
<feature type="region of interest" description="Disordered" evidence="6">
    <location>
        <begin position="112"/>
        <end position="152"/>
    </location>
</feature>
<feature type="compositionally biased region" description="Low complexity" evidence="6">
    <location>
        <begin position="116"/>
        <end position="133"/>
    </location>
</feature>
<dbReference type="CDD" id="cd00018">
    <property type="entry name" value="AP2"/>
    <property type="match status" value="1"/>
</dbReference>
<feature type="region of interest" description="Disordered" evidence="6">
    <location>
        <begin position="311"/>
        <end position="348"/>
    </location>
</feature>
<dbReference type="PANTHER" id="PTHR31190:SF473">
    <property type="entry name" value="OS05G0437100 PROTEIN"/>
    <property type="match status" value="1"/>
</dbReference>
<feature type="compositionally biased region" description="Low complexity" evidence="6">
    <location>
        <begin position="329"/>
        <end position="341"/>
    </location>
</feature>
<keyword evidence="9" id="KW-1185">Reference proteome</keyword>
<dbReference type="PANTHER" id="PTHR31190">
    <property type="entry name" value="DNA-BINDING DOMAIN"/>
    <property type="match status" value="1"/>
</dbReference>
<keyword evidence="3" id="KW-0238">DNA-binding</keyword>
<gene>
    <name evidence="8" type="ORF">POTOM_021711</name>
</gene>
<evidence type="ECO:0000259" key="7">
    <source>
        <dbReference type="PROSITE" id="PS51032"/>
    </source>
</evidence>
<comment type="caution">
    <text evidence="8">The sequence shown here is derived from an EMBL/GenBank/DDBJ whole genome shotgun (WGS) entry which is preliminary data.</text>
</comment>
<dbReference type="Proteomes" id="UP000886885">
    <property type="component" value="Chromosome 5D"/>
</dbReference>
<dbReference type="SMART" id="SM00380">
    <property type="entry name" value="AP2"/>
    <property type="match status" value="1"/>
</dbReference>
<reference evidence="8" key="1">
    <citation type="journal article" date="2020" name="bioRxiv">
        <title>Hybrid origin of Populus tomentosa Carr. identified through genome sequencing and phylogenomic analysis.</title>
        <authorList>
            <person name="An X."/>
            <person name="Gao K."/>
            <person name="Chen Z."/>
            <person name="Li J."/>
            <person name="Yang X."/>
            <person name="Yang X."/>
            <person name="Zhou J."/>
            <person name="Guo T."/>
            <person name="Zhao T."/>
            <person name="Huang S."/>
            <person name="Miao D."/>
            <person name="Khan W.U."/>
            <person name="Rao P."/>
            <person name="Ye M."/>
            <person name="Lei B."/>
            <person name="Liao W."/>
            <person name="Wang J."/>
            <person name="Ji L."/>
            <person name="Li Y."/>
            <person name="Guo B."/>
            <person name="Mustafa N.S."/>
            <person name="Li S."/>
            <person name="Yun Q."/>
            <person name="Keller S.R."/>
            <person name="Mao J."/>
            <person name="Zhang R."/>
            <person name="Strauss S.H."/>
        </authorList>
    </citation>
    <scope>NUCLEOTIDE SEQUENCE</scope>
    <source>
        <strain evidence="8">GM15</strain>
        <tissue evidence="8">Leaf</tissue>
    </source>
</reference>
<evidence type="ECO:0000256" key="5">
    <source>
        <dbReference type="ARBA" id="ARBA00023242"/>
    </source>
</evidence>
<keyword evidence="2" id="KW-0805">Transcription regulation</keyword>
<dbReference type="GO" id="GO:0003677">
    <property type="term" value="F:DNA binding"/>
    <property type="evidence" value="ECO:0007669"/>
    <property type="project" value="UniProtKB-KW"/>
</dbReference>
<comment type="subcellular location">
    <subcellularLocation>
        <location evidence="1">Nucleus</location>
    </subcellularLocation>
</comment>
<feature type="compositionally biased region" description="Polar residues" evidence="6">
    <location>
        <begin position="311"/>
        <end position="327"/>
    </location>
</feature>
<evidence type="ECO:0000313" key="9">
    <source>
        <dbReference type="Proteomes" id="UP000886885"/>
    </source>
</evidence>
<keyword evidence="4" id="KW-0804">Transcription</keyword>
<feature type="compositionally biased region" description="Basic and acidic residues" evidence="6">
    <location>
        <begin position="21"/>
        <end position="31"/>
    </location>
</feature>
<dbReference type="AlphaFoldDB" id="A0A8X7ZNW7"/>
<feature type="region of interest" description="Disordered" evidence="6">
    <location>
        <begin position="1"/>
        <end position="31"/>
    </location>
</feature>
<feature type="region of interest" description="Disordered" evidence="6">
    <location>
        <begin position="406"/>
        <end position="425"/>
    </location>
</feature>
<dbReference type="InterPro" id="IPR001471">
    <property type="entry name" value="AP2/ERF_dom"/>
</dbReference>
<dbReference type="FunFam" id="3.30.730.10:FF:000001">
    <property type="entry name" value="Ethylene-responsive transcription factor 2"/>
    <property type="match status" value="1"/>
</dbReference>
<evidence type="ECO:0000256" key="6">
    <source>
        <dbReference type="SAM" id="MobiDB-lite"/>
    </source>
</evidence>
<dbReference type="GO" id="GO:0003700">
    <property type="term" value="F:DNA-binding transcription factor activity"/>
    <property type="evidence" value="ECO:0007669"/>
    <property type="project" value="InterPro"/>
</dbReference>
<dbReference type="GO" id="GO:0005634">
    <property type="term" value="C:nucleus"/>
    <property type="evidence" value="ECO:0007669"/>
    <property type="project" value="UniProtKB-SubCell"/>
</dbReference>
<keyword evidence="5" id="KW-0539">Nucleus</keyword>
<feature type="region of interest" description="Disordered" evidence="6">
    <location>
        <begin position="452"/>
        <end position="483"/>
    </location>
</feature>
<organism evidence="8 9">
    <name type="scientific">Populus tomentosa</name>
    <name type="common">Chinese white poplar</name>
    <dbReference type="NCBI Taxonomy" id="118781"/>
    <lineage>
        <taxon>Eukaryota</taxon>
        <taxon>Viridiplantae</taxon>
        <taxon>Streptophyta</taxon>
        <taxon>Embryophyta</taxon>
        <taxon>Tracheophyta</taxon>
        <taxon>Spermatophyta</taxon>
        <taxon>Magnoliopsida</taxon>
        <taxon>eudicotyledons</taxon>
        <taxon>Gunneridae</taxon>
        <taxon>Pentapetalae</taxon>
        <taxon>rosids</taxon>
        <taxon>fabids</taxon>
        <taxon>Malpighiales</taxon>
        <taxon>Salicaceae</taxon>
        <taxon>Saliceae</taxon>
        <taxon>Populus</taxon>
    </lineage>
</organism>
<evidence type="ECO:0000256" key="1">
    <source>
        <dbReference type="ARBA" id="ARBA00004123"/>
    </source>
</evidence>
<dbReference type="EMBL" id="JAAWWB010000010">
    <property type="protein sequence ID" value="KAG6774358.1"/>
    <property type="molecule type" value="Genomic_DNA"/>
</dbReference>
<evidence type="ECO:0000256" key="3">
    <source>
        <dbReference type="ARBA" id="ARBA00023125"/>
    </source>
</evidence>
<name>A0A8X7ZNW7_POPTO</name>
<accession>A0A8X7ZNW7</accession>
<protein>
    <recommendedName>
        <fullName evidence="7">AP2/ERF domain-containing protein</fullName>
    </recommendedName>
</protein>
<evidence type="ECO:0000256" key="4">
    <source>
        <dbReference type="ARBA" id="ARBA00023163"/>
    </source>
</evidence>